<dbReference type="InterPro" id="IPR015797">
    <property type="entry name" value="NUDIX_hydrolase-like_dom_sf"/>
</dbReference>
<dbReference type="EMBL" id="QMQX01000085">
    <property type="protein sequence ID" value="RLE51790.1"/>
    <property type="molecule type" value="Genomic_DNA"/>
</dbReference>
<sequence>MLKNFSKRFIGFKLLIKLAFNNLRVMTTEEQRRYPQAPLVGVGVVIVKGNEILLVKRRKEPGKGLWSIPGGLVLLGERLEEAAKREVKEETGLNVKIIKLIDVVDVVYRDKDGKVEYHYVIVDYLGKPVGGQITPGSDVEEVRWFKLEDVDQSQLTPTFAELFNRLQNLIS</sequence>
<evidence type="ECO:0000259" key="2">
    <source>
        <dbReference type="PROSITE" id="PS51462"/>
    </source>
</evidence>
<dbReference type="InterPro" id="IPR020084">
    <property type="entry name" value="NUDIX_hydrolase_CS"/>
</dbReference>
<dbReference type="PANTHER" id="PTHR43736">
    <property type="entry name" value="ADP-RIBOSE PYROPHOSPHATASE"/>
    <property type="match status" value="1"/>
</dbReference>
<evidence type="ECO:0000313" key="4">
    <source>
        <dbReference type="Proteomes" id="UP000272051"/>
    </source>
</evidence>
<keyword evidence="1" id="KW-0378">Hydrolase</keyword>
<dbReference type="PANTHER" id="PTHR43736:SF1">
    <property type="entry name" value="DIHYDRONEOPTERIN TRIPHOSPHATE DIPHOSPHATASE"/>
    <property type="match status" value="1"/>
</dbReference>
<gene>
    <name evidence="3" type="ORF">DRJ33_05160</name>
</gene>
<dbReference type="PROSITE" id="PS51462">
    <property type="entry name" value="NUDIX"/>
    <property type="match status" value="1"/>
</dbReference>
<protein>
    <recommendedName>
        <fullName evidence="2">Nudix hydrolase domain-containing protein</fullName>
    </recommendedName>
</protein>
<dbReference type="InterPro" id="IPR000086">
    <property type="entry name" value="NUDIX_hydrolase_dom"/>
</dbReference>
<feature type="domain" description="Nudix hydrolase" evidence="2">
    <location>
        <begin position="37"/>
        <end position="169"/>
    </location>
</feature>
<dbReference type="GO" id="GO:0016787">
    <property type="term" value="F:hydrolase activity"/>
    <property type="evidence" value="ECO:0007669"/>
    <property type="project" value="UniProtKB-KW"/>
</dbReference>
<dbReference type="SUPFAM" id="SSF55811">
    <property type="entry name" value="Nudix"/>
    <property type="match status" value="1"/>
</dbReference>
<evidence type="ECO:0000313" key="3">
    <source>
        <dbReference type="EMBL" id="RLE51790.1"/>
    </source>
</evidence>
<dbReference type="AlphaFoldDB" id="A0A497EYI9"/>
<organism evidence="3 4">
    <name type="scientific">Thermoproteota archaeon</name>
    <dbReference type="NCBI Taxonomy" id="2056631"/>
    <lineage>
        <taxon>Archaea</taxon>
        <taxon>Thermoproteota</taxon>
    </lineage>
</organism>
<evidence type="ECO:0000256" key="1">
    <source>
        <dbReference type="ARBA" id="ARBA00022801"/>
    </source>
</evidence>
<dbReference type="CDD" id="cd04673">
    <property type="entry name" value="NUDIX_ADPRase"/>
    <property type="match status" value="1"/>
</dbReference>
<dbReference type="Proteomes" id="UP000272051">
    <property type="component" value="Unassembled WGS sequence"/>
</dbReference>
<comment type="caution">
    <text evidence="3">The sequence shown here is derived from an EMBL/GenBank/DDBJ whole genome shotgun (WGS) entry which is preliminary data.</text>
</comment>
<accession>A0A497EYI9</accession>
<reference evidence="3 4" key="1">
    <citation type="submission" date="2018-06" db="EMBL/GenBank/DDBJ databases">
        <title>Extensive metabolic versatility and redundancy in microbially diverse, dynamic hydrothermal sediments.</title>
        <authorList>
            <person name="Dombrowski N."/>
            <person name="Teske A."/>
            <person name="Baker B.J."/>
        </authorList>
    </citation>
    <scope>NUCLEOTIDE SEQUENCE [LARGE SCALE GENOMIC DNA]</scope>
    <source>
        <strain evidence="3">B34_G17</strain>
    </source>
</reference>
<dbReference type="PROSITE" id="PS00893">
    <property type="entry name" value="NUDIX_BOX"/>
    <property type="match status" value="1"/>
</dbReference>
<name>A0A497EYI9_9CREN</name>
<proteinExistence type="predicted"/>
<dbReference type="Gene3D" id="3.90.79.10">
    <property type="entry name" value="Nucleoside Triphosphate Pyrophosphohydrolase"/>
    <property type="match status" value="1"/>
</dbReference>
<dbReference type="InterPro" id="IPR020476">
    <property type="entry name" value="Nudix_hydrolase"/>
</dbReference>
<dbReference type="Pfam" id="PF00293">
    <property type="entry name" value="NUDIX"/>
    <property type="match status" value="1"/>
</dbReference>
<dbReference type="PRINTS" id="PR00502">
    <property type="entry name" value="NUDIXFAMILY"/>
</dbReference>